<dbReference type="RefSeq" id="WP_260191713.1">
    <property type="nucleotide sequence ID" value="NZ_JAFFZE010000012.1"/>
</dbReference>
<name>A0ABT2J9B5_9PSEU</name>
<dbReference type="EMBL" id="JAFFZE010000012">
    <property type="protein sequence ID" value="MCT2584306.1"/>
    <property type="molecule type" value="Genomic_DNA"/>
</dbReference>
<evidence type="ECO:0008006" key="3">
    <source>
        <dbReference type="Google" id="ProtNLM"/>
    </source>
</evidence>
<proteinExistence type="predicted"/>
<dbReference type="Proteomes" id="UP001156441">
    <property type="component" value="Unassembled WGS sequence"/>
</dbReference>
<organism evidence="1 2">
    <name type="scientific">Actinophytocola gossypii</name>
    <dbReference type="NCBI Taxonomy" id="2812003"/>
    <lineage>
        <taxon>Bacteria</taxon>
        <taxon>Bacillati</taxon>
        <taxon>Actinomycetota</taxon>
        <taxon>Actinomycetes</taxon>
        <taxon>Pseudonocardiales</taxon>
        <taxon>Pseudonocardiaceae</taxon>
    </lineage>
</organism>
<gene>
    <name evidence="1" type="ORF">JT362_14365</name>
</gene>
<evidence type="ECO:0000313" key="2">
    <source>
        <dbReference type="Proteomes" id="UP001156441"/>
    </source>
</evidence>
<evidence type="ECO:0000313" key="1">
    <source>
        <dbReference type="EMBL" id="MCT2584306.1"/>
    </source>
</evidence>
<reference evidence="1 2" key="1">
    <citation type="submission" date="2021-02" db="EMBL/GenBank/DDBJ databases">
        <title>Actinophytocola xerophila sp. nov., isolated from soil of cotton cropping field.</title>
        <authorList>
            <person name="Huang R."/>
            <person name="Chen X."/>
            <person name="Ge X."/>
            <person name="Liu W."/>
        </authorList>
    </citation>
    <scope>NUCLEOTIDE SEQUENCE [LARGE SCALE GENOMIC DNA]</scope>
    <source>
        <strain evidence="1 2">S1-96</strain>
    </source>
</reference>
<protein>
    <recommendedName>
        <fullName evidence="3">Translocase</fullName>
    </recommendedName>
</protein>
<sequence>MPEPVLISIAAALAGKAVSGLYEFVKRKFTDRPGAVSTLEAAAGAEADSPEVAALGEELARAEAEDPDFAAELRERWRTASVEQHGGVNNQISGTVSGKVVQARDIRGDISF</sequence>
<comment type="caution">
    <text evidence="1">The sequence shown here is derived from an EMBL/GenBank/DDBJ whole genome shotgun (WGS) entry which is preliminary data.</text>
</comment>
<accession>A0ABT2J9B5</accession>
<keyword evidence="2" id="KW-1185">Reference proteome</keyword>